<organism evidence="3">
    <name type="scientific">Soboliphyme baturini</name>
    <dbReference type="NCBI Taxonomy" id="241478"/>
    <lineage>
        <taxon>Eukaryota</taxon>
        <taxon>Metazoa</taxon>
        <taxon>Ecdysozoa</taxon>
        <taxon>Nematoda</taxon>
        <taxon>Enoplea</taxon>
        <taxon>Dorylaimia</taxon>
        <taxon>Dioctophymatida</taxon>
        <taxon>Dioctophymatoidea</taxon>
        <taxon>Soboliphymatidae</taxon>
        <taxon>Soboliphyme</taxon>
    </lineage>
</organism>
<sequence>MYISFLCLVFVDFEKAFDQVYISSLLDSLKSQGIENRSILLIAEIFKTAIASMMLYKGKTEVIIDKIVRQLCAVSPKAFAAALGEVFRALR</sequence>
<dbReference type="WBParaSite" id="SBAD_0000493101-mRNA-1">
    <property type="protein sequence ID" value="SBAD_0000493101-mRNA-1"/>
    <property type="gene ID" value="SBAD_0000493101"/>
</dbReference>
<dbReference type="OrthoDB" id="407509at2759"/>
<accession>A0A183IM89</accession>
<evidence type="ECO:0000313" key="3">
    <source>
        <dbReference type="WBParaSite" id="SBAD_0000493101-mRNA-1"/>
    </source>
</evidence>
<reference evidence="1 2" key="2">
    <citation type="submission" date="2018-11" db="EMBL/GenBank/DDBJ databases">
        <authorList>
            <consortium name="Pathogen Informatics"/>
        </authorList>
    </citation>
    <scope>NUCLEOTIDE SEQUENCE [LARGE SCALE GENOMIC DNA]</scope>
</reference>
<dbReference type="Proteomes" id="UP000270296">
    <property type="component" value="Unassembled WGS sequence"/>
</dbReference>
<evidence type="ECO:0000313" key="2">
    <source>
        <dbReference type="Proteomes" id="UP000270296"/>
    </source>
</evidence>
<dbReference type="EMBL" id="UZAM01008514">
    <property type="protein sequence ID" value="VDP05267.1"/>
    <property type="molecule type" value="Genomic_DNA"/>
</dbReference>
<proteinExistence type="predicted"/>
<keyword evidence="2" id="KW-1185">Reference proteome</keyword>
<reference evidence="3" key="1">
    <citation type="submission" date="2016-06" db="UniProtKB">
        <authorList>
            <consortium name="WormBaseParasite"/>
        </authorList>
    </citation>
    <scope>IDENTIFICATION</scope>
</reference>
<protein>
    <submittedName>
        <fullName evidence="3">Reverse transcriptase domain-containing protein</fullName>
    </submittedName>
</protein>
<evidence type="ECO:0000313" key="1">
    <source>
        <dbReference type="EMBL" id="VDP05267.1"/>
    </source>
</evidence>
<dbReference type="AlphaFoldDB" id="A0A183IM89"/>
<gene>
    <name evidence="1" type="ORF">SBAD_LOCUS4735</name>
</gene>
<name>A0A183IM89_9BILA</name>